<keyword evidence="2" id="KW-1185">Reference proteome</keyword>
<proteinExistence type="predicted"/>
<dbReference type="KEGG" id="hyj:FHG12_03340"/>
<dbReference type="PROSITE" id="PS51257">
    <property type="entry name" value="PROKAR_LIPOPROTEIN"/>
    <property type="match status" value="1"/>
</dbReference>
<reference evidence="1 2" key="1">
    <citation type="submission" date="2019-06" db="EMBL/GenBank/DDBJ databases">
        <authorList>
            <person name="Srinivasan S."/>
        </authorList>
    </citation>
    <scope>NUCLEOTIDE SEQUENCE [LARGE SCALE GENOMIC DNA]</scope>
    <source>
        <strain evidence="1 2">17J68-5</strain>
    </source>
</reference>
<evidence type="ECO:0000313" key="2">
    <source>
        <dbReference type="Proteomes" id="UP000305398"/>
    </source>
</evidence>
<protein>
    <submittedName>
        <fullName evidence="1">Uncharacterized protein</fullName>
    </submittedName>
</protein>
<accession>A0A5B7ZWG3</accession>
<organism evidence="1 2">
    <name type="scientific">Hymenobacter jejuensis</name>
    <dbReference type="NCBI Taxonomy" id="2502781"/>
    <lineage>
        <taxon>Bacteria</taxon>
        <taxon>Pseudomonadati</taxon>
        <taxon>Bacteroidota</taxon>
        <taxon>Cytophagia</taxon>
        <taxon>Cytophagales</taxon>
        <taxon>Hymenobacteraceae</taxon>
        <taxon>Hymenobacter</taxon>
    </lineage>
</organism>
<evidence type="ECO:0000313" key="1">
    <source>
        <dbReference type="EMBL" id="QDA59197.1"/>
    </source>
</evidence>
<sequence>MKKYVHTFFLLLVTALFLGSCKKDGVLDDMIIPKTSITFDDNIEKITGDYKKDATLTLKISGLATATGVQVTSTYSPSKSKDLGTLTVSNGTATLSVPASALRNTADGAIVGAPSTGAAGTGTGSRANNSYPLFVKAVLPDGTTEQRVFTAVLTQ</sequence>
<dbReference type="OrthoDB" id="884960at2"/>
<gene>
    <name evidence="1" type="ORF">FHG12_03340</name>
</gene>
<dbReference type="EMBL" id="CP040896">
    <property type="protein sequence ID" value="QDA59197.1"/>
    <property type="molecule type" value="Genomic_DNA"/>
</dbReference>
<name>A0A5B7ZWG3_9BACT</name>
<dbReference type="AlphaFoldDB" id="A0A5B7ZWG3"/>
<dbReference type="Proteomes" id="UP000305398">
    <property type="component" value="Chromosome"/>
</dbReference>
<dbReference type="RefSeq" id="WP_139514272.1">
    <property type="nucleotide sequence ID" value="NZ_CP040896.1"/>
</dbReference>